<evidence type="ECO:0000313" key="2">
    <source>
        <dbReference type="EMBL" id="KRT16606.1"/>
    </source>
</evidence>
<protein>
    <recommendedName>
        <fullName evidence="1">NTF2 fold domain-containing protein</fullName>
    </recommendedName>
</protein>
<dbReference type="InterPro" id="IPR028921">
    <property type="entry name" value="NTF2_fold_dom"/>
</dbReference>
<evidence type="ECO:0000259" key="1">
    <source>
        <dbReference type="Pfam" id="PF15631"/>
    </source>
</evidence>
<name>A0A0T5VRW7_9SPHI</name>
<accession>A0A0T5VRW7</accession>
<dbReference type="Pfam" id="PF15631">
    <property type="entry name" value="Imm-NTF2-2"/>
    <property type="match status" value="1"/>
</dbReference>
<dbReference type="AlphaFoldDB" id="A0A0T5VRW7"/>
<dbReference type="OrthoDB" id="679072at2"/>
<proteinExistence type="predicted"/>
<reference evidence="2 3" key="1">
    <citation type="submission" date="2015-11" db="EMBL/GenBank/DDBJ databases">
        <title>Sequence of Pedobacter ginsenosidimutans.</title>
        <authorList>
            <person name="Carson E."/>
            <person name="Keyser V."/>
            <person name="Newman J."/>
            <person name="Miller J."/>
        </authorList>
    </citation>
    <scope>NUCLEOTIDE SEQUENCE [LARGE SCALE GENOMIC DNA]</scope>
    <source>
        <strain evidence="2 3">KACC 14530</strain>
    </source>
</reference>
<dbReference type="EMBL" id="LMZQ01000004">
    <property type="protein sequence ID" value="KRT16606.1"/>
    <property type="molecule type" value="Genomic_DNA"/>
</dbReference>
<dbReference type="Proteomes" id="UP000051950">
    <property type="component" value="Unassembled WGS sequence"/>
</dbReference>
<comment type="caution">
    <text evidence="2">The sequence shown here is derived from an EMBL/GenBank/DDBJ whole genome shotgun (WGS) entry which is preliminary data.</text>
</comment>
<dbReference type="RefSeq" id="WP_057931711.1">
    <property type="nucleotide sequence ID" value="NZ_LMZQ01000004.1"/>
</dbReference>
<sequence length="107" mass="12145">MHIIRKLFLVILSIILFTDCTHKENHIEWDPSQGYVPDSTTAVQLAQIFFVRIYGKKVLKKKPFVPALKDGKIWMVDGTLEKGMDGGVPHIEIQKSDGKILALYHGK</sequence>
<dbReference type="STRING" id="687842.ASU31_07245"/>
<feature type="domain" description="NTF2 fold" evidence="1">
    <location>
        <begin position="41"/>
        <end position="107"/>
    </location>
</feature>
<evidence type="ECO:0000313" key="3">
    <source>
        <dbReference type="Proteomes" id="UP000051950"/>
    </source>
</evidence>
<keyword evidence="3" id="KW-1185">Reference proteome</keyword>
<gene>
    <name evidence="2" type="ORF">ASU31_07245</name>
</gene>
<organism evidence="2 3">
    <name type="scientific">Pedobacter ginsenosidimutans</name>
    <dbReference type="NCBI Taxonomy" id="687842"/>
    <lineage>
        <taxon>Bacteria</taxon>
        <taxon>Pseudomonadati</taxon>
        <taxon>Bacteroidota</taxon>
        <taxon>Sphingobacteriia</taxon>
        <taxon>Sphingobacteriales</taxon>
        <taxon>Sphingobacteriaceae</taxon>
        <taxon>Pedobacter</taxon>
    </lineage>
</organism>